<dbReference type="PATRIC" id="fig|52.7.peg.4741"/>
<dbReference type="InterPro" id="IPR006130">
    <property type="entry name" value="Asp/Orn_carbamoylTrfase"/>
</dbReference>
<dbReference type="Gene3D" id="3.40.50.1370">
    <property type="entry name" value="Aspartate/ornithine carbamoyltransferase"/>
    <property type="match status" value="2"/>
</dbReference>
<feature type="site" description="Key residue in conferring substrate specificity for N-acetyl-L-ornithine versus N-succinyl-L-ornithine" evidence="2">
    <location>
        <position position="90"/>
    </location>
</feature>
<dbReference type="InterPro" id="IPR036901">
    <property type="entry name" value="Asp/Orn_carbamoylTrfase_sf"/>
</dbReference>
<dbReference type="GO" id="GO:0004585">
    <property type="term" value="F:ornithine carbamoyltransferase activity"/>
    <property type="evidence" value="ECO:0007669"/>
    <property type="project" value="TreeGrafter"/>
</dbReference>
<dbReference type="GO" id="GO:0043857">
    <property type="term" value="F:N-acetylornithine carbamoyltransferase activity"/>
    <property type="evidence" value="ECO:0007669"/>
    <property type="project" value="UniProtKB-UniRule"/>
</dbReference>
<feature type="binding site" evidence="2">
    <location>
        <position position="142"/>
    </location>
    <ligand>
        <name>N(2)-acetyl-L-ornithine</name>
        <dbReference type="ChEBI" id="CHEBI:57805"/>
    </ligand>
</feature>
<feature type="binding site" evidence="2">
    <location>
        <position position="248"/>
    </location>
    <ligand>
        <name>N(2)-acetyl-L-ornithine</name>
        <dbReference type="ChEBI" id="CHEBI:57805"/>
    </ligand>
</feature>
<dbReference type="PANTHER" id="PTHR45753:SF3">
    <property type="entry name" value="ORNITHINE TRANSCARBAMYLASE, MITOCHONDRIAL"/>
    <property type="match status" value="1"/>
</dbReference>
<dbReference type="GO" id="GO:0042450">
    <property type="term" value="P:L-arginine biosynthetic process via ornithine"/>
    <property type="evidence" value="ECO:0007669"/>
    <property type="project" value="InterPro"/>
</dbReference>
<dbReference type="STRING" id="52.CMC5_043050"/>
<feature type="binding site" description="in other chain" evidence="2">
    <location>
        <position position="318"/>
    </location>
    <ligand>
        <name>carbamoyl phosphate</name>
        <dbReference type="ChEBI" id="CHEBI:58228"/>
        <note>ligand shared between two neighboring subunits</note>
    </ligand>
</feature>
<dbReference type="GO" id="GO:0019240">
    <property type="term" value="P:citrulline biosynthetic process"/>
    <property type="evidence" value="ECO:0007669"/>
    <property type="project" value="TreeGrafter"/>
</dbReference>
<evidence type="ECO:0000313" key="6">
    <source>
        <dbReference type="Proteomes" id="UP000067626"/>
    </source>
</evidence>
<evidence type="ECO:0000256" key="1">
    <source>
        <dbReference type="ARBA" id="ARBA00022679"/>
    </source>
</evidence>
<feature type="binding site" evidence="2">
    <location>
        <position position="291"/>
    </location>
    <ligand>
        <name>N(2)-acetyl-L-ornithine</name>
        <dbReference type="ChEBI" id="CHEBI:57805"/>
    </ligand>
</feature>
<dbReference type="KEGG" id="ccro:CMC5_043050"/>
<dbReference type="GO" id="GO:0005737">
    <property type="term" value="C:cytoplasm"/>
    <property type="evidence" value="ECO:0007669"/>
    <property type="project" value="UniProtKB-SubCell"/>
</dbReference>
<dbReference type="PANTHER" id="PTHR45753">
    <property type="entry name" value="ORNITHINE CARBAMOYLTRANSFERASE, MITOCHONDRIAL"/>
    <property type="match status" value="1"/>
</dbReference>
<dbReference type="UniPathway" id="UPA00068"/>
<dbReference type="PRINTS" id="PR00101">
    <property type="entry name" value="ATCASE"/>
</dbReference>
<evidence type="ECO:0000259" key="3">
    <source>
        <dbReference type="Pfam" id="PF00185"/>
    </source>
</evidence>
<evidence type="ECO:0000259" key="4">
    <source>
        <dbReference type="Pfam" id="PF02729"/>
    </source>
</evidence>
<protein>
    <recommendedName>
        <fullName evidence="2">N-acetylornithine carbamoyltransferase</fullName>
        <ecNumber evidence="2">2.1.3.9</ecNumber>
    </recommendedName>
    <alternativeName>
        <fullName evidence="2">N-acetyl-L-ornithine transcarbamylase</fullName>
        <shortName evidence="2">AOTCase</shortName>
        <shortName evidence="2">Acetylornithine transcarbamylase</shortName>
    </alternativeName>
</protein>
<sequence length="333" mass="37526">MRHFLTTLDYSRDELQGFLDVAARMKAGPHDKPLEGKSIALLFFNPSLRTRTSFELGAHQLGMKAIVLEPGKGAWPIEFEDGVVMDGDPEEHVREVARVLSRYVDAIAVRAFPKFQRWEDDREDRVIRAFAAHATVPVINMETITHPCQELALLLTLQERLGRTDGKKFLLTWTYHPKPLNTAVANSALIIAAKFGFDVTLLCPTPEYALDPRYMEAAASLTKAQGRSLTVTHDVDAAYQGADIVYAKSWGALPYFGRWADEKPIRDAHRHFMVDQRKMELTPDGLFSHCLPVRRNVKVTDEVLDSPRAIHIDEAENRIHVQKAMMSALLGGR</sequence>
<keyword evidence="2" id="KW-0055">Arginine biosynthesis</keyword>
<dbReference type="EC" id="2.1.3.9" evidence="2"/>
<dbReference type="HAMAP" id="MF_02234">
    <property type="entry name" value="AOTCase"/>
    <property type="match status" value="1"/>
</dbReference>
<organism evidence="5 6">
    <name type="scientific">Chondromyces crocatus</name>
    <dbReference type="NCBI Taxonomy" id="52"/>
    <lineage>
        <taxon>Bacteria</taxon>
        <taxon>Pseudomonadati</taxon>
        <taxon>Myxococcota</taxon>
        <taxon>Polyangia</taxon>
        <taxon>Polyangiales</taxon>
        <taxon>Polyangiaceae</taxon>
        <taxon>Chondromyces</taxon>
    </lineage>
</organism>
<dbReference type="Pfam" id="PF00185">
    <property type="entry name" value="OTCace"/>
    <property type="match status" value="1"/>
</dbReference>
<evidence type="ECO:0000256" key="2">
    <source>
        <dbReference type="HAMAP-Rule" id="MF_02234"/>
    </source>
</evidence>
<feature type="binding site" description="in other chain" evidence="2">
    <location>
        <begin position="146"/>
        <end position="149"/>
    </location>
    <ligand>
        <name>carbamoyl phosphate</name>
        <dbReference type="ChEBI" id="CHEBI:58228"/>
        <note>ligand shared between two neighboring subunits</note>
    </ligand>
</feature>
<dbReference type="PRINTS" id="PR00100">
    <property type="entry name" value="AOTCASE"/>
</dbReference>
<keyword evidence="2" id="KW-0963">Cytoplasm</keyword>
<dbReference type="InterPro" id="IPR006132">
    <property type="entry name" value="Asp/Orn_carbamoyltranf_P-bd"/>
</dbReference>
<feature type="binding site" evidence="2">
    <location>
        <position position="75"/>
    </location>
    <ligand>
        <name>carbamoyl phosphate</name>
        <dbReference type="ChEBI" id="CHEBI:58228"/>
        <note>ligand shared between two neighboring subunits</note>
    </ligand>
</feature>
<dbReference type="NCBIfam" id="NF003384">
    <property type="entry name" value="PRK04523.1"/>
    <property type="match status" value="1"/>
</dbReference>
<comment type="similarity">
    <text evidence="2">Belongs to the aspartate/ornithine carbamoyltransferase superfamily. AOTCase family.</text>
</comment>
<comment type="subcellular location">
    <subcellularLocation>
        <location evidence="2">Cytoplasm</location>
    </subcellularLocation>
</comment>
<reference evidence="5 6" key="1">
    <citation type="submission" date="2015-07" db="EMBL/GenBank/DDBJ databases">
        <title>Genome analysis of myxobacterium Chondromyces crocatus Cm c5 reveals a high potential for natural compound synthesis and the genetic basis for the loss of fruiting body formation.</title>
        <authorList>
            <person name="Zaburannyi N."/>
            <person name="Bunk B."/>
            <person name="Maier J."/>
            <person name="Overmann J."/>
            <person name="Mueller R."/>
        </authorList>
    </citation>
    <scope>NUCLEOTIDE SEQUENCE [LARGE SCALE GENOMIC DNA]</scope>
    <source>
        <strain evidence="5 6">Cm c5</strain>
    </source>
</reference>
<keyword evidence="1 2" id="KW-0808">Transferase</keyword>
<dbReference type="Pfam" id="PF02729">
    <property type="entry name" value="OTCace_N"/>
    <property type="match status" value="1"/>
</dbReference>
<dbReference type="InterPro" id="IPR043695">
    <property type="entry name" value="ArgF"/>
</dbReference>
<dbReference type="GO" id="GO:0016597">
    <property type="term" value="F:amino acid binding"/>
    <property type="evidence" value="ECO:0007669"/>
    <property type="project" value="InterPro"/>
</dbReference>
<feature type="domain" description="Aspartate/ornithine carbamoyltransferase carbamoyl-P binding" evidence="4">
    <location>
        <begin position="2"/>
        <end position="159"/>
    </location>
</feature>
<keyword evidence="2" id="KW-0028">Amino-acid biosynthesis</keyword>
<dbReference type="OrthoDB" id="9802587at2"/>
<proteinExistence type="inferred from homology"/>
<keyword evidence="6" id="KW-1185">Reference proteome</keyword>
<feature type="modified residue" description="N6-carboxylysine" evidence="2">
    <location>
        <position position="298"/>
    </location>
</feature>
<comment type="pathway">
    <text evidence="2">Amino-acid biosynthesis; L-arginine biosynthesis.</text>
</comment>
<dbReference type="SUPFAM" id="SSF53671">
    <property type="entry name" value="Aspartate/ornithine carbamoyltransferase"/>
    <property type="match status" value="1"/>
</dbReference>
<dbReference type="InterPro" id="IPR006131">
    <property type="entry name" value="Asp_carbamoyltransf_Asp/Orn-bd"/>
</dbReference>
<comment type="function">
    <text evidence="2">Catalyzes the transfer of the carbamoyl group from carbamoyl phosphate to the delta-amino group of N(2)-acetyl-L-ornithine to produce N(2)-acetyl-L-citrulline. This is a step in an alternative arginine biosynthesis pathway.</text>
</comment>
<accession>A0A0K1EHK3</accession>
<dbReference type="Proteomes" id="UP000067626">
    <property type="component" value="Chromosome"/>
</dbReference>
<comment type="subunit">
    <text evidence="2">Homotrimer.</text>
</comment>
<feature type="domain" description="Aspartate/ornithine carbamoyltransferase Asp/Orn-binding" evidence="3">
    <location>
        <begin position="182"/>
        <end position="328"/>
    </location>
</feature>
<dbReference type="AlphaFoldDB" id="A0A0K1EHK3"/>
<feature type="binding site" description="in other chain" evidence="2">
    <location>
        <begin position="47"/>
        <end position="50"/>
    </location>
    <ligand>
        <name>carbamoyl phosphate</name>
        <dbReference type="ChEBI" id="CHEBI:58228"/>
        <note>ligand shared between two neighboring subunits</note>
    </ligand>
</feature>
<dbReference type="EMBL" id="CP012159">
    <property type="protein sequence ID" value="AKT40152.1"/>
    <property type="molecule type" value="Genomic_DNA"/>
</dbReference>
<feature type="binding site" description="in other chain" evidence="2">
    <location>
        <begin position="290"/>
        <end position="291"/>
    </location>
    <ligand>
        <name>carbamoyl phosphate</name>
        <dbReference type="ChEBI" id="CHEBI:58228"/>
        <note>ligand shared between two neighboring subunits</note>
    </ligand>
</feature>
<name>A0A0K1EHK3_CHOCO</name>
<evidence type="ECO:0000313" key="5">
    <source>
        <dbReference type="EMBL" id="AKT40152.1"/>
    </source>
</evidence>
<comment type="catalytic activity">
    <reaction evidence="2">
        <text>N(2)-acetyl-L-ornithine + carbamoyl phosphate = N(2)-acetyl-L-citrulline + phosphate + H(+)</text>
        <dbReference type="Rhea" id="RHEA:18609"/>
        <dbReference type="ChEBI" id="CHEBI:15378"/>
        <dbReference type="ChEBI" id="CHEBI:43474"/>
        <dbReference type="ChEBI" id="CHEBI:57805"/>
        <dbReference type="ChEBI" id="CHEBI:58228"/>
        <dbReference type="ChEBI" id="CHEBI:58765"/>
        <dbReference type="EC" id="2.1.3.9"/>
    </reaction>
</comment>
<dbReference type="RefSeq" id="WP_050432128.1">
    <property type="nucleotide sequence ID" value="NZ_CP012159.1"/>
</dbReference>
<feature type="binding site" description="in other chain" evidence="2">
    <location>
        <position position="110"/>
    </location>
    <ligand>
        <name>carbamoyl phosphate</name>
        <dbReference type="ChEBI" id="CHEBI:58228"/>
        <note>ligand shared between two neighboring subunits</note>
    </ligand>
</feature>
<gene>
    <name evidence="2" type="primary">argF'</name>
    <name evidence="5" type="ORF">CMC5_043050</name>
</gene>